<evidence type="ECO:0000313" key="1">
    <source>
        <dbReference type="EMBL" id="KNC84486.1"/>
    </source>
</evidence>
<gene>
    <name evidence="1" type="ORF">SARC_03291</name>
</gene>
<evidence type="ECO:0000313" key="2">
    <source>
        <dbReference type="Proteomes" id="UP000054560"/>
    </source>
</evidence>
<proteinExistence type="predicted"/>
<dbReference type="GeneID" id="25903795"/>
<sequence length="292" mass="32697">MATRTTPFPGELQSYLFCRDPELCVYLGNGSHLPPPDRCDHRRDLDSVLGCPEPTISLQAELLPRDVQAARAVAKVREAQNEYADRHRVDAPMIEIGREVIYTTMQAPNHKHTKDWLGPVTVLAHTAPVMHYIFDKAMNKECRVHIENIEAHLPPIGRPELRPVRAIAASAIGSWLFFSSPLADEGDDEHLDERVAMFRTSAPAMRFLYGCSTAFNKWITLLKTTGRPRGDDFTADDEDHFSSHADKVTNPATTLSTLRKANTFAHSRAERDSKIASWQDKQLALKLTTTAG</sequence>
<dbReference type="AlphaFoldDB" id="A0A0L0G6H8"/>
<accession>A0A0L0G6H8</accession>
<keyword evidence="2" id="KW-1185">Reference proteome</keyword>
<protein>
    <submittedName>
        <fullName evidence="1">Uncharacterized protein</fullName>
    </submittedName>
</protein>
<dbReference type="Proteomes" id="UP000054560">
    <property type="component" value="Unassembled WGS sequence"/>
</dbReference>
<name>A0A0L0G6H8_9EUKA</name>
<dbReference type="EMBL" id="KQ241761">
    <property type="protein sequence ID" value="KNC84486.1"/>
    <property type="molecule type" value="Genomic_DNA"/>
</dbReference>
<dbReference type="RefSeq" id="XP_014158388.1">
    <property type="nucleotide sequence ID" value="XM_014302913.1"/>
</dbReference>
<organism evidence="1 2">
    <name type="scientific">Sphaeroforma arctica JP610</name>
    <dbReference type="NCBI Taxonomy" id="667725"/>
    <lineage>
        <taxon>Eukaryota</taxon>
        <taxon>Ichthyosporea</taxon>
        <taxon>Ichthyophonida</taxon>
        <taxon>Sphaeroforma</taxon>
    </lineage>
</organism>
<reference evidence="1 2" key="1">
    <citation type="submission" date="2011-02" db="EMBL/GenBank/DDBJ databases">
        <title>The Genome Sequence of Sphaeroforma arctica JP610.</title>
        <authorList>
            <consortium name="The Broad Institute Genome Sequencing Platform"/>
            <person name="Russ C."/>
            <person name="Cuomo C."/>
            <person name="Young S.K."/>
            <person name="Zeng Q."/>
            <person name="Gargeya S."/>
            <person name="Alvarado L."/>
            <person name="Berlin A."/>
            <person name="Chapman S.B."/>
            <person name="Chen Z."/>
            <person name="Freedman E."/>
            <person name="Gellesch M."/>
            <person name="Goldberg J."/>
            <person name="Griggs A."/>
            <person name="Gujja S."/>
            <person name="Heilman E."/>
            <person name="Heiman D."/>
            <person name="Howarth C."/>
            <person name="Mehta T."/>
            <person name="Neiman D."/>
            <person name="Pearson M."/>
            <person name="Roberts A."/>
            <person name="Saif S."/>
            <person name="Shea T."/>
            <person name="Shenoy N."/>
            <person name="Sisk P."/>
            <person name="Stolte C."/>
            <person name="Sykes S."/>
            <person name="White J."/>
            <person name="Yandava C."/>
            <person name="Burger G."/>
            <person name="Gray M.W."/>
            <person name="Holland P.W.H."/>
            <person name="King N."/>
            <person name="Lang F.B.F."/>
            <person name="Roger A.J."/>
            <person name="Ruiz-Trillo I."/>
            <person name="Haas B."/>
            <person name="Nusbaum C."/>
            <person name="Birren B."/>
        </authorList>
    </citation>
    <scope>NUCLEOTIDE SEQUENCE [LARGE SCALE GENOMIC DNA]</scope>
    <source>
        <strain evidence="1 2">JP610</strain>
    </source>
</reference>